<dbReference type="PANTHER" id="PTHR46797">
    <property type="entry name" value="HTH-TYPE TRANSCRIPTIONAL REGULATOR"/>
    <property type="match status" value="1"/>
</dbReference>
<dbReference type="SMART" id="SM00530">
    <property type="entry name" value="HTH_XRE"/>
    <property type="match status" value="1"/>
</dbReference>
<name>A0A645I5S6_9ZZZZ</name>
<comment type="caution">
    <text evidence="3">The sequence shown here is derived from an EMBL/GenBank/DDBJ whole genome shotgun (WGS) entry which is preliminary data.</text>
</comment>
<evidence type="ECO:0000256" key="1">
    <source>
        <dbReference type="ARBA" id="ARBA00023125"/>
    </source>
</evidence>
<dbReference type="InterPro" id="IPR050807">
    <property type="entry name" value="TransReg_Diox_bact_type"/>
</dbReference>
<proteinExistence type="predicted"/>
<keyword evidence="1" id="KW-0238">DNA-binding</keyword>
<dbReference type="PROSITE" id="PS50943">
    <property type="entry name" value="HTH_CROC1"/>
    <property type="match status" value="1"/>
</dbReference>
<dbReference type="GO" id="GO:0003700">
    <property type="term" value="F:DNA-binding transcription factor activity"/>
    <property type="evidence" value="ECO:0007669"/>
    <property type="project" value="TreeGrafter"/>
</dbReference>
<accession>A0A645I5S6</accession>
<reference evidence="3" key="1">
    <citation type="submission" date="2019-08" db="EMBL/GenBank/DDBJ databases">
        <authorList>
            <person name="Kucharzyk K."/>
            <person name="Murdoch R.W."/>
            <person name="Higgins S."/>
            <person name="Loffler F."/>
        </authorList>
    </citation>
    <scope>NUCLEOTIDE SEQUENCE</scope>
</reference>
<organism evidence="3">
    <name type="scientific">bioreactor metagenome</name>
    <dbReference type="NCBI Taxonomy" id="1076179"/>
    <lineage>
        <taxon>unclassified sequences</taxon>
        <taxon>metagenomes</taxon>
        <taxon>ecological metagenomes</taxon>
    </lineage>
</organism>
<dbReference type="SUPFAM" id="SSF47413">
    <property type="entry name" value="lambda repressor-like DNA-binding domains"/>
    <property type="match status" value="1"/>
</dbReference>
<dbReference type="PANTHER" id="PTHR46797:SF1">
    <property type="entry name" value="METHYLPHOSPHONATE SYNTHASE"/>
    <property type="match status" value="1"/>
</dbReference>
<evidence type="ECO:0000259" key="2">
    <source>
        <dbReference type="PROSITE" id="PS50943"/>
    </source>
</evidence>
<dbReference type="AlphaFoldDB" id="A0A645I5S6"/>
<dbReference type="Gene3D" id="1.10.260.40">
    <property type="entry name" value="lambda repressor-like DNA-binding domains"/>
    <property type="match status" value="1"/>
</dbReference>
<gene>
    <name evidence="3" type="ORF">SDC9_194261</name>
</gene>
<dbReference type="CDD" id="cd00093">
    <property type="entry name" value="HTH_XRE"/>
    <property type="match status" value="1"/>
</dbReference>
<feature type="domain" description="HTH cro/C1-type" evidence="2">
    <location>
        <begin position="16"/>
        <end position="70"/>
    </location>
</feature>
<dbReference type="InterPro" id="IPR010982">
    <property type="entry name" value="Lambda_DNA-bd_dom_sf"/>
</dbReference>
<protein>
    <recommendedName>
        <fullName evidence="2">HTH cro/C1-type domain-containing protein</fullName>
    </recommendedName>
</protein>
<dbReference type="GO" id="GO:0003677">
    <property type="term" value="F:DNA binding"/>
    <property type="evidence" value="ECO:0007669"/>
    <property type="project" value="UniProtKB-KW"/>
</dbReference>
<evidence type="ECO:0000313" key="3">
    <source>
        <dbReference type="EMBL" id="MPN46665.1"/>
    </source>
</evidence>
<dbReference type="EMBL" id="VSSQ01107529">
    <property type="protein sequence ID" value="MPN46665.1"/>
    <property type="molecule type" value="Genomic_DNA"/>
</dbReference>
<dbReference type="InterPro" id="IPR001387">
    <property type="entry name" value="Cro/C1-type_HTH"/>
</dbReference>
<dbReference type="GO" id="GO:0005829">
    <property type="term" value="C:cytosol"/>
    <property type="evidence" value="ECO:0007669"/>
    <property type="project" value="TreeGrafter"/>
</dbReference>
<dbReference type="Pfam" id="PF01381">
    <property type="entry name" value="HTH_3"/>
    <property type="match status" value="1"/>
</dbReference>
<sequence>MMADNDICLKEIGQRIIERRKKLGLTQEALAEKGDMTTQFISYAELGKRAMRPENLLKICTALDVSADYLLTGDVVDKDLLILSDKLRKLSPSQLRIIENVIDECNALFNSNESSAE</sequence>